<organism evidence="1 2">
    <name type="scientific">Dactylosporangium sucinum</name>
    <dbReference type="NCBI Taxonomy" id="1424081"/>
    <lineage>
        <taxon>Bacteria</taxon>
        <taxon>Bacillati</taxon>
        <taxon>Actinomycetota</taxon>
        <taxon>Actinomycetes</taxon>
        <taxon>Micromonosporales</taxon>
        <taxon>Micromonosporaceae</taxon>
        <taxon>Dactylosporangium</taxon>
    </lineage>
</organism>
<accession>A0A917U3Z5</accession>
<reference evidence="1" key="1">
    <citation type="journal article" date="2014" name="Int. J. Syst. Evol. Microbiol.">
        <title>Complete genome sequence of Corynebacterium casei LMG S-19264T (=DSM 44701T), isolated from a smear-ripened cheese.</title>
        <authorList>
            <consortium name="US DOE Joint Genome Institute (JGI-PGF)"/>
            <person name="Walter F."/>
            <person name="Albersmeier A."/>
            <person name="Kalinowski J."/>
            <person name="Ruckert C."/>
        </authorList>
    </citation>
    <scope>NUCLEOTIDE SEQUENCE</scope>
    <source>
        <strain evidence="1">JCM 19831</strain>
    </source>
</reference>
<sequence>MGDYRPKFKPGEAITRSATGTITGGQLVTVAGAVAVADSTTWLGVASKDVTSGNQFGVYRGGVQYLTAAGAISAGAPVKCAAAGKVTTFVDGTDAMLRFVGIALDAAAADGDIIAVGMAR</sequence>
<evidence type="ECO:0000313" key="2">
    <source>
        <dbReference type="Proteomes" id="UP000642070"/>
    </source>
</evidence>
<dbReference type="Proteomes" id="UP000642070">
    <property type="component" value="Unassembled WGS sequence"/>
</dbReference>
<dbReference type="RefSeq" id="WP_190253681.1">
    <property type="nucleotide sequence ID" value="NZ_BMPI01000035.1"/>
</dbReference>
<name>A0A917U3Z5_9ACTN</name>
<dbReference type="AlphaFoldDB" id="A0A917U3Z5"/>
<dbReference type="EMBL" id="BMPI01000035">
    <property type="protein sequence ID" value="GGM53356.1"/>
    <property type="molecule type" value="Genomic_DNA"/>
</dbReference>
<reference evidence="1" key="2">
    <citation type="submission" date="2020-09" db="EMBL/GenBank/DDBJ databases">
        <authorList>
            <person name="Sun Q."/>
            <person name="Ohkuma M."/>
        </authorList>
    </citation>
    <scope>NUCLEOTIDE SEQUENCE</scope>
    <source>
        <strain evidence="1">JCM 19831</strain>
    </source>
</reference>
<evidence type="ECO:0008006" key="3">
    <source>
        <dbReference type="Google" id="ProtNLM"/>
    </source>
</evidence>
<proteinExistence type="predicted"/>
<dbReference type="Pfam" id="PF09956">
    <property type="entry name" value="Phage_cement_2"/>
    <property type="match status" value="1"/>
</dbReference>
<protein>
    <recommendedName>
        <fullName evidence="3">DUF2190 domain-containing protein</fullName>
    </recommendedName>
</protein>
<keyword evidence="2" id="KW-1185">Reference proteome</keyword>
<dbReference type="InterPro" id="IPR011231">
    <property type="entry name" value="Phage_VT1-Sakai_H0018"/>
</dbReference>
<gene>
    <name evidence="1" type="ORF">GCM10007977_063720</name>
</gene>
<evidence type="ECO:0000313" key="1">
    <source>
        <dbReference type="EMBL" id="GGM53356.1"/>
    </source>
</evidence>
<comment type="caution">
    <text evidence="1">The sequence shown here is derived from an EMBL/GenBank/DDBJ whole genome shotgun (WGS) entry which is preliminary data.</text>
</comment>